<accession>A0A1Y2SY40</accession>
<evidence type="ECO:0000313" key="3">
    <source>
        <dbReference type="Proteomes" id="UP000243540"/>
    </source>
</evidence>
<sequence length="101" mass="10886">MLFGGTLDKTELNAYLIRLGMSAVFFLCLMAAVLSTCATEARRTQKIWFTALLCAHYCGYLSLVLLGSGTNIPLAQMGVFLLSGVALCILSVMSICTALRK</sequence>
<keyword evidence="1" id="KW-1133">Transmembrane helix</keyword>
<evidence type="ECO:0000313" key="2">
    <source>
        <dbReference type="EMBL" id="OTA28994.1"/>
    </source>
</evidence>
<feature type="transmembrane region" description="Helical" evidence="1">
    <location>
        <begin position="79"/>
        <end position="99"/>
    </location>
</feature>
<feature type="transmembrane region" description="Helical" evidence="1">
    <location>
        <begin position="15"/>
        <end position="35"/>
    </location>
</feature>
<comment type="caution">
    <text evidence="2">The sequence shown here is derived from an EMBL/GenBank/DDBJ whole genome shotgun (WGS) entry which is preliminary data.</text>
</comment>
<dbReference type="STRING" id="1160091.B9T39_04855"/>
<gene>
    <name evidence="2" type="ORF">B9T39_04855</name>
</gene>
<dbReference type="AlphaFoldDB" id="A0A1Y2SY40"/>
<dbReference type="EMBL" id="NEKC01000009">
    <property type="protein sequence ID" value="OTA28994.1"/>
    <property type="molecule type" value="Genomic_DNA"/>
</dbReference>
<proteinExistence type="predicted"/>
<keyword evidence="1" id="KW-0812">Transmembrane</keyword>
<protein>
    <submittedName>
        <fullName evidence="2">Uncharacterized protein</fullName>
    </submittedName>
</protein>
<name>A0A1Y2SY40_9BIFI</name>
<feature type="transmembrane region" description="Helical" evidence="1">
    <location>
        <begin position="47"/>
        <end position="67"/>
    </location>
</feature>
<dbReference type="Proteomes" id="UP000243540">
    <property type="component" value="Unassembled WGS sequence"/>
</dbReference>
<evidence type="ECO:0000256" key="1">
    <source>
        <dbReference type="SAM" id="Phobius"/>
    </source>
</evidence>
<reference evidence="2 3" key="1">
    <citation type="submission" date="2017-04" db="EMBL/GenBank/DDBJ databases">
        <title>Draft genome sequences of Alloscardovia macacae UMA81211 and UMA81212 isolated from the feces of a rhesus macaque (Macaca mulatta).</title>
        <authorList>
            <person name="Albert K."/>
            <person name="Sela D.A."/>
        </authorList>
    </citation>
    <scope>NUCLEOTIDE SEQUENCE [LARGE SCALE GENOMIC DNA]</scope>
    <source>
        <strain evidence="2 3">UMA81212</strain>
    </source>
</reference>
<organism evidence="2 3">
    <name type="scientific">Alloscardovia macacae</name>
    <dbReference type="NCBI Taxonomy" id="1160091"/>
    <lineage>
        <taxon>Bacteria</taxon>
        <taxon>Bacillati</taxon>
        <taxon>Actinomycetota</taxon>
        <taxon>Actinomycetes</taxon>
        <taxon>Bifidobacteriales</taxon>
        <taxon>Bifidobacteriaceae</taxon>
        <taxon>Alloscardovia</taxon>
    </lineage>
</organism>
<keyword evidence="1" id="KW-0472">Membrane</keyword>